<name>A0ABU5P790_9PSED</name>
<dbReference type="RefSeq" id="WP_322948626.1">
    <property type="nucleotide sequence ID" value="NZ_JAYEET010000015.1"/>
</dbReference>
<proteinExistence type="predicted"/>
<keyword evidence="1" id="KW-0812">Transmembrane</keyword>
<dbReference type="Proteomes" id="UP001292571">
    <property type="component" value="Unassembled WGS sequence"/>
</dbReference>
<keyword evidence="1" id="KW-1133">Transmembrane helix</keyword>
<evidence type="ECO:0000256" key="1">
    <source>
        <dbReference type="SAM" id="Phobius"/>
    </source>
</evidence>
<feature type="transmembrane region" description="Helical" evidence="1">
    <location>
        <begin position="25"/>
        <end position="47"/>
    </location>
</feature>
<comment type="caution">
    <text evidence="2">The sequence shown here is derived from an EMBL/GenBank/DDBJ whole genome shotgun (WGS) entry which is preliminary data.</text>
</comment>
<reference evidence="2 3" key="1">
    <citation type="submission" date="2023-12" db="EMBL/GenBank/DDBJ databases">
        <title>Pseudomonas sp. T5W1.</title>
        <authorList>
            <person name="Maltman C."/>
        </authorList>
    </citation>
    <scope>NUCLEOTIDE SEQUENCE [LARGE SCALE GENOMIC DNA]</scope>
    <source>
        <strain evidence="2 3">T5W1</strain>
    </source>
</reference>
<feature type="transmembrane region" description="Helical" evidence="1">
    <location>
        <begin position="178"/>
        <end position="199"/>
    </location>
</feature>
<keyword evidence="3" id="KW-1185">Reference proteome</keyword>
<sequence length="219" mass="24014">MDFYTFLIATLQQKEVMTLMRLGVIYVHLIACCVAVGLVLTSDLAMLKQLFKGQGVKQCNEHLEHLKNAVGLSLIVLWVSGIGIIAMDASSAGLQYFLNPKLQAKITVVILLTINGMVLHNTVLPALQQAGSLLKLPLSMRNLAIFTGALSGVSWFYAALLGVGHPLAWKYSLSELMTAYPLMIVGATLAMLSLTKWSIDRSDAHHQSWLQNNFALSMR</sequence>
<gene>
    <name evidence="2" type="ORF">SOP97_06230</name>
</gene>
<feature type="transmembrane region" description="Helical" evidence="1">
    <location>
        <begin position="106"/>
        <end position="127"/>
    </location>
</feature>
<evidence type="ECO:0000313" key="2">
    <source>
        <dbReference type="EMBL" id="MEA1605418.1"/>
    </source>
</evidence>
<evidence type="ECO:0008006" key="4">
    <source>
        <dbReference type="Google" id="ProtNLM"/>
    </source>
</evidence>
<dbReference type="EMBL" id="JAYEET010000015">
    <property type="protein sequence ID" value="MEA1605418.1"/>
    <property type="molecule type" value="Genomic_DNA"/>
</dbReference>
<organism evidence="2 3">
    <name type="scientific">Pseudomonas spirodelae</name>
    <dbReference type="NCBI Taxonomy" id="3101751"/>
    <lineage>
        <taxon>Bacteria</taxon>
        <taxon>Pseudomonadati</taxon>
        <taxon>Pseudomonadota</taxon>
        <taxon>Gammaproteobacteria</taxon>
        <taxon>Pseudomonadales</taxon>
        <taxon>Pseudomonadaceae</taxon>
        <taxon>Pseudomonas</taxon>
    </lineage>
</organism>
<protein>
    <recommendedName>
        <fullName evidence="4">DUF2214 domain-containing protein</fullName>
    </recommendedName>
</protein>
<feature type="transmembrane region" description="Helical" evidence="1">
    <location>
        <begin position="68"/>
        <end position="86"/>
    </location>
</feature>
<feature type="transmembrane region" description="Helical" evidence="1">
    <location>
        <begin position="139"/>
        <end position="158"/>
    </location>
</feature>
<accession>A0ABU5P790</accession>
<evidence type="ECO:0000313" key="3">
    <source>
        <dbReference type="Proteomes" id="UP001292571"/>
    </source>
</evidence>
<keyword evidence="1" id="KW-0472">Membrane</keyword>